<keyword evidence="7" id="KW-1185">Reference proteome</keyword>
<dbReference type="PANTHER" id="PTHR12151:SF25">
    <property type="entry name" value="LINALOOL DEHYDRATASE_ISOMERASE DOMAIN-CONTAINING PROTEIN"/>
    <property type="match status" value="1"/>
</dbReference>
<dbReference type="SUPFAM" id="SSF52833">
    <property type="entry name" value="Thioredoxin-like"/>
    <property type="match status" value="1"/>
</dbReference>
<comment type="caution">
    <text evidence="6">The sequence shown here is derived from an EMBL/GenBank/DDBJ whole genome shotgun (WGS) entry which is preliminary data.</text>
</comment>
<evidence type="ECO:0000256" key="1">
    <source>
        <dbReference type="ARBA" id="ARBA00010996"/>
    </source>
</evidence>
<reference evidence="6 7" key="1">
    <citation type="submission" date="2019-07" db="EMBL/GenBank/DDBJ databases">
        <title>Whole genome shotgun sequence of Deinococcus cellulosilyticus NBRC 106333.</title>
        <authorList>
            <person name="Hosoyama A."/>
            <person name="Uohara A."/>
            <person name="Ohji S."/>
            <person name="Ichikawa N."/>
        </authorList>
    </citation>
    <scope>NUCLEOTIDE SEQUENCE [LARGE SCALE GENOMIC DNA]</scope>
    <source>
        <strain evidence="6 7">NBRC 106333</strain>
    </source>
</reference>
<keyword evidence="2 3" id="KW-0186">Copper</keyword>
<accession>A0A511N591</accession>
<protein>
    <submittedName>
        <fullName evidence="6">Electron transporter</fullName>
    </submittedName>
</protein>
<feature type="domain" description="Thioredoxin" evidence="5">
    <location>
        <begin position="41"/>
        <end position="167"/>
    </location>
</feature>
<evidence type="ECO:0000256" key="2">
    <source>
        <dbReference type="ARBA" id="ARBA00023008"/>
    </source>
</evidence>
<dbReference type="PANTHER" id="PTHR12151">
    <property type="entry name" value="ELECTRON TRANSPORT PROTIN SCO1/SENC FAMILY MEMBER"/>
    <property type="match status" value="1"/>
</dbReference>
<gene>
    <name evidence="6" type="ORF">DC3_36570</name>
</gene>
<evidence type="ECO:0000256" key="3">
    <source>
        <dbReference type="PIRSR" id="PIRSR603782-1"/>
    </source>
</evidence>
<keyword evidence="3" id="KW-0479">Metal-binding</keyword>
<dbReference type="GO" id="GO:0046872">
    <property type="term" value="F:metal ion binding"/>
    <property type="evidence" value="ECO:0007669"/>
    <property type="project" value="UniProtKB-KW"/>
</dbReference>
<sequence>MQPAMKKANPTLIALVLGVLVLLGIWVYRTFSKPELHGTVVQAMPTIPDIELTDTSGKPHSLHHDPGVKLVFFGFTRCPDICPATMSILKRAYENAGSPKNVKVYLVSVDPETDTPAVLKKYVEYFQKDFIGLTGEGDQIAQLANAFYVGFQENPDGMVTHTDTVAVLDEQNRMRLIYNQEKLGQGLLDQDLPALSRGL</sequence>
<dbReference type="CDD" id="cd02968">
    <property type="entry name" value="SCO"/>
    <property type="match status" value="1"/>
</dbReference>
<feature type="binding site" evidence="3">
    <location>
        <position position="82"/>
    </location>
    <ligand>
        <name>Cu cation</name>
        <dbReference type="ChEBI" id="CHEBI:23378"/>
    </ligand>
</feature>
<keyword evidence="4" id="KW-1015">Disulfide bond</keyword>
<feature type="binding site" evidence="3">
    <location>
        <position position="161"/>
    </location>
    <ligand>
        <name>Cu cation</name>
        <dbReference type="ChEBI" id="CHEBI:23378"/>
    </ligand>
</feature>
<comment type="similarity">
    <text evidence="1">Belongs to the SCO1/2 family.</text>
</comment>
<dbReference type="Proteomes" id="UP000321306">
    <property type="component" value="Unassembled WGS sequence"/>
</dbReference>
<evidence type="ECO:0000313" key="7">
    <source>
        <dbReference type="Proteomes" id="UP000321306"/>
    </source>
</evidence>
<feature type="binding site" evidence="3">
    <location>
        <position position="78"/>
    </location>
    <ligand>
        <name>Cu cation</name>
        <dbReference type="ChEBI" id="CHEBI:23378"/>
    </ligand>
</feature>
<proteinExistence type="inferred from homology"/>
<evidence type="ECO:0000259" key="5">
    <source>
        <dbReference type="PROSITE" id="PS51352"/>
    </source>
</evidence>
<dbReference type="PROSITE" id="PS51352">
    <property type="entry name" value="THIOREDOXIN_2"/>
    <property type="match status" value="1"/>
</dbReference>
<evidence type="ECO:0000313" key="6">
    <source>
        <dbReference type="EMBL" id="GEM48022.1"/>
    </source>
</evidence>
<dbReference type="InterPro" id="IPR003782">
    <property type="entry name" value="SCO1/SenC"/>
</dbReference>
<dbReference type="EMBL" id="BJXB01000017">
    <property type="protein sequence ID" value="GEM48022.1"/>
    <property type="molecule type" value="Genomic_DNA"/>
</dbReference>
<dbReference type="Gene3D" id="3.40.30.10">
    <property type="entry name" value="Glutaredoxin"/>
    <property type="match status" value="1"/>
</dbReference>
<name>A0A511N591_DEIC1</name>
<feature type="disulfide bond" description="Redox-active" evidence="4">
    <location>
        <begin position="78"/>
        <end position="82"/>
    </location>
</feature>
<dbReference type="InterPro" id="IPR036249">
    <property type="entry name" value="Thioredoxin-like_sf"/>
</dbReference>
<dbReference type="AlphaFoldDB" id="A0A511N591"/>
<evidence type="ECO:0000256" key="4">
    <source>
        <dbReference type="PIRSR" id="PIRSR603782-2"/>
    </source>
</evidence>
<dbReference type="InterPro" id="IPR013766">
    <property type="entry name" value="Thioredoxin_domain"/>
</dbReference>
<organism evidence="6 7">
    <name type="scientific">Deinococcus cellulosilyticus (strain DSM 18568 / NBRC 106333 / KACC 11606 / 5516J-15)</name>
    <dbReference type="NCBI Taxonomy" id="1223518"/>
    <lineage>
        <taxon>Bacteria</taxon>
        <taxon>Thermotogati</taxon>
        <taxon>Deinococcota</taxon>
        <taxon>Deinococci</taxon>
        <taxon>Deinococcales</taxon>
        <taxon>Deinococcaceae</taxon>
        <taxon>Deinococcus</taxon>
    </lineage>
</organism>
<dbReference type="Pfam" id="PF02630">
    <property type="entry name" value="SCO1-SenC"/>
    <property type="match status" value="1"/>
</dbReference>